<dbReference type="Pfam" id="PF00176">
    <property type="entry name" value="SNF2-rel_dom"/>
    <property type="match status" value="1"/>
</dbReference>
<dbReference type="Proteomes" id="UP001172155">
    <property type="component" value="Unassembled WGS sequence"/>
</dbReference>
<feature type="region of interest" description="Disordered" evidence="4">
    <location>
        <begin position="61"/>
        <end position="104"/>
    </location>
</feature>
<keyword evidence="2" id="KW-0378">Hydrolase</keyword>
<gene>
    <name evidence="6" type="ORF">B0T18DRAFT_255482</name>
</gene>
<reference evidence="6" key="1">
    <citation type="submission" date="2023-06" db="EMBL/GenBank/DDBJ databases">
        <title>Genome-scale phylogeny and comparative genomics of the fungal order Sordariales.</title>
        <authorList>
            <consortium name="Lawrence Berkeley National Laboratory"/>
            <person name="Hensen N."/>
            <person name="Bonometti L."/>
            <person name="Westerberg I."/>
            <person name="Brannstrom I.O."/>
            <person name="Guillou S."/>
            <person name="Cros-Aarteil S."/>
            <person name="Calhoun S."/>
            <person name="Haridas S."/>
            <person name="Kuo A."/>
            <person name="Mondo S."/>
            <person name="Pangilinan J."/>
            <person name="Riley R."/>
            <person name="LaButti K."/>
            <person name="Andreopoulos B."/>
            <person name="Lipzen A."/>
            <person name="Chen C."/>
            <person name="Yanf M."/>
            <person name="Daum C."/>
            <person name="Ng V."/>
            <person name="Clum A."/>
            <person name="Steindorff A."/>
            <person name="Ohm R."/>
            <person name="Martin F."/>
            <person name="Silar P."/>
            <person name="Natvig D."/>
            <person name="Lalanne C."/>
            <person name="Gautier V."/>
            <person name="Ament-velasquez S.L."/>
            <person name="Kruys A."/>
            <person name="Hutchinson M.I."/>
            <person name="Powell A.J."/>
            <person name="Barry K."/>
            <person name="Miller A.N."/>
            <person name="Grigoriev I.V."/>
            <person name="Debuchy R."/>
            <person name="Gladieux P."/>
            <person name="Thoren M.H."/>
            <person name="Johannesson H."/>
        </authorList>
    </citation>
    <scope>NUCLEOTIDE SEQUENCE</scope>
    <source>
        <strain evidence="6">SMH3187-1</strain>
    </source>
</reference>
<dbReference type="Gene3D" id="3.40.50.10810">
    <property type="entry name" value="Tandem AAA-ATPase domain"/>
    <property type="match status" value="1"/>
</dbReference>
<dbReference type="GO" id="GO:0005524">
    <property type="term" value="F:ATP binding"/>
    <property type="evidence" value="ECO:0007669"/>
    <property type="project" value="UniProtKB-KW"/>
</dbReference>
<evidence type="ECO:0000259" key="5">
    <source>
        <dbReference type="Pfam" id="PF00176"/>
    </source>
</evidence>
<dbReference type="PANTHER" id="PTHR45626">
    <property type="entry name" value="TRANSCRIPTION TERMINATION FACTOR 2-RELATED"/>
    <property type="match status" value="1"/>
</dbReference>
<keyword evidence="7" id="KW-1185">Reference proteome</keyword>
<sequence length="561" mass="60499">MPPALVGSCKRTRQTPRVPVRGKPGRRRPCRAWIWVGQRAGFSTWRAARGNAVSTPWAQARGDVASGEPGGVRCRGAVPAQPAQQISWSLSPPASPTPTGSAPNELTVPQNSALYSHRVWGRLRLQVQTTPGTEWMNRPKPGRKMSWNDGDKRDWDGFSGIDQSVDSELTDDTYGSLWKRVCLEGEQDEDGSGLGDSEWPGFAVDFPLLGDQVMDMGDGEDVVRFDVDMDAEVACFPTPETSATPADEPYDCCFGMLTVEVSCSPFLTKDFDSGPVTVTASGSIVRLFFAESNTFAALFEAPVLAKLVRHSGVTLEATLPKPGVKKKGGKSSMAPPVAAQIIVYGKRASMYEVGGALWDADLHLQHPSVEIYPNVEYFNPQYLLAPGETFPQPVVAAAVSRTNGGPLDEVVRAYAMNQLNHVFDEASGLEGGEYQVVVQSARLGTILHEHQMKALAMMVEKERGTIEGARSGSLWCLVQGGAGTSRYQHIITGRNEPIGSKPSPMLGGILADEMGLGKSLSLLALVAWHLDEVGSREISATRRATATLVVAPKSSTSFQDR</sequence>
<evidence type="ECO:0000256" key="4">
    <source>
        <dbReference type="SAM" id="MobiDB-lite"/>
    </source>
</evidence>
<feature type="compositionally biased region" description="Low complexity" evidence="4">
    <location>
        <begin position="87"/>
        <end position="103"/>
    </location>
</feature>
<feature type="domain" description="SNF2 N-terminal" evidence="5">
    <location>
        <begin position="450"/>
        <end position="554"/>
    </location>
</feature>
<protein>
    <recommendedName>
        <fullName evidence="5">SNF2 N-terminal domain-containing protein</fullName>
    </recommendedName>
</protein>
<dbReference type="InterPro" id="IPR038718">
    <property type="entry name" value="SNF2-like_sf"/>
</dbReference>
<dbReference type="GO" id="GO:0005634">
    <property type="term" value="C:nucleus"/>
    <property type="evidence" value="ECO:0007669"/>
    <property type="project" value="TreeGrafter"/>
</dbReference>
<organism evidence="6 7">
    <name type="scientific">Schizothecium vesticola</name>
    <dbReference type="NCBI Taxonomy" id="314040"/>
    <lineage>
        <taxon>Eukaryota</taxon>
        <taxon>Fungi</taxon>
        <taxon>Dikarya</taxon>
        <taxon>Ascomycota</taxon>
        <taxon>Pezizomycotina</taxon>
        <taxon>Sordariomycetes</taxon>
        <taxon>Sordariomycetidae</taxon>
        <taxon>Sordariales</taxon>
        <taxon>Schizotheciaceae</taxon>
        <taxon>Schizothecium</taxon>
    </lineage>
</organism>
<dbReference type="SUPFAM" id="SSF52540">
    <property type="entry name" value="P-loop containing nucleoside triphosphate hydrolases"/>
    <property type="match status" value="1"/>
</dbReference>
<evidence type="ECO:0000313" key="6">
    <source>
        <dbReference type="EMBL" id="KAK0738934.1"/>
    </source>
</evidence>
<dbReference type="AlphaFoldDB" id="A0AA40EEW2"/>
<accession>A0AA40EEW2</accession>
<dbReference type="InterPro" id="IPR027417">
    <property type="entry name" value="P-loop_NTPase"/>
</dbReference>
<keyword evidence="3" id="KW-0067">ATP-binding</keyword>
<dbReference type="GO" id="GO:0008094">
    <property type="term" value="F:ATP-dependent activity, acting on DNA"/>
    <property type="evidence" value="ECO:0007669"/>
    <property type="project" value="TreeGrafter"/>
</dbReference>
<evidence type="ECO:0000256" key="2">
    <source>
        <dbReference type="ARBA" id="ARBA00022801"/>
    </source>
</evidence>
<dbReference type="EMBL" id="JAUKUD010000007">
    <property type="protein sequence ID" value="KAK0738934.1"/>
    <property type="molecule type" value="Genomic_DNA"/>
</dbReference>
<evidence type="ECO:0000256" key="3">
    <source>
        <dbReference type="ARBA" id="ARBA00022840"/>
    </source>
</evidence>
<dbReference type="GO" id="GO:0016787">
    <property type="term" value="F:hydrolase activity"/>
    <property type="evidence" value="ECO:0007669"/>
    <property type="project" value="UniProtKB-KW"/>
</dbReference>
<dbReference type="GO" id="GO:0006281">
    <property type="term" value="P:DNA repair"/>
    <property type="evidence" value="ECO:0007669"/>
    <property type="project" value="TreeGrafter"/>
</dbReference>
<feature type="region of interest" description="Disordered" evidence="4">
    <location>
        <begin position="1"/>
        <end position="26"/>
    </location>
</feature>
<comment type="caution">
    <text evidence="6">The sequence shown here is derived from an EMBL/GenBank/DDBJ whole genome shotgun (WGS) entry which is preliminary data.</text>
</comment>
<dbReference type="InterPro" id="IPR000330">
    <property type="entry name" value="SNF2_N"/>
</dbReference>
<dbReference type="InterPro" id="IPR050628">
    <property type="entry name" value="SNF2_RAD54_helicase_TF"/>
</dbReference>
<keyword evidence="1" id="KW-0547">Nucleotide-binding</keyword>
<name>A0AA40EEW2_9PEZI</name>
<proteinExistence type="predicted"/>
<evidence type="ECO:0000256" key="1">
    <source>
        <dbReference type="ARBA" id="ARBA00022741"/>
    </source>
</evidence>
<evidence type="ECO:0000313" key="7">
    <source>
        <dbReference type="Proteomes" id="UP001172155"/>
    </source>
</evidence>